<dbReference type="CDD" id="cd22285">
    <property type="entry name" value="HD_XLF_N"/>
    <property type="match status" value="1"/>
</dbReference>
<evidence type="ECO:0000256" key="3">
    <source>
        <dbReference type="ARBA" id="ARBA00023125"/>
    </source>
</evidence>
<evidence type="ECO:0000313" key="11">
    <source>
        <dbReference type="Proteomes" id="UP001652625"/>
    </source>
</evidence>
<dbReference type="PANTHER" id="PTHR32235">
    <property type="entry name" value="NON-HOMOLOGOUS END-JOINING FACTOR 1"/>
    <property type="match status" value="1"/>
</dbReference>
<feature type="region of interest" description="Disordered" evidence="8">
    <location>
        <begin position="270"/>
        <end position="296"/>
    </location>
</feature>
<dbReference type="Pfam" id="PF09302">
    <property type="entry name" value="XLF"/>
    <property type="match status" value="1"/>
</dbReference>
<evidence type="ECO:0000256" key="4">
    <source>
        <dbReference type="ARBA" id="ARBA00023204"/>
    </source>
</evidence>
<dbReference type="GeneID" id="100212411"/>
<gene>
    <name evidence="12" type="primary">LOC100212411</name>
</gene>
<dbReference type="RefSeq" id="XP_065667117.1">
    <property type="nucleotide sequence ID" value="XM_065811045.1"/>
</dbReference>
<evidence type="ECO:0000256" key="1">
    <source>
        <dbReference type="ARBA" id="ARBA00004123"/>
    </source>
</evidence>
<dbReference type="InterPro" id="IPR038051">
    <property type="entry name" value="XRCC4-like_N_sf"/>
</dbReference>
<evidence type="ECO:0000313" key="12">
    <source>
        <dbReference type="RefSeq" id="XP_065667117.1"/>
    </source>
</evidence>
<evidence type="ECO:0000259" key="10">
    <source>
        <dbReference type="Pfam" id="PF21928"/>
    </source>
</evidence>
<accession>A0ABM4CYS3</accession>
<dbReference type="Gene3D" id="2.170.210.10">
    <property type="entry name" value="DNA double-strand break repair and VJ recombination XRCC4, N-terminal"/>
    <property type="match status" value="1"/>
</dbReference>
<evidence type="ECO:0000256" key="6">
    <source>
        <dbReference type="ARBA" id="ARBA00025747"/>
    </source>
</evidence>
<feature type="domain" description="XLF-like N-terminal" evidence="9">
    <location>
        <begin position="18"/>
        <end position="128"/>
    </location>
</feature>
<feature type="compositionally biased region" description="Basic and acidic residues" evidence="8">
    <location>
        <begin position="270"/>
        <end position="285"/>
    </location>
</feature>
<organism evidence="11 12">
    <name type="scientific">Hydra vulgaris</name>
    <name type="common">Hydra</name>
    <name type="synonym">Hydra attenuata</name>
    <dbReference type="NCBI Taxonomy" id="6087"/>
    <lineage>
        <taxon>Eukaryota</taxon>
        <taxon>Metazoa</taxon>
        <taxon>Cnidaria</taxon>
        <taxon>Hydrozoa</taxon>
        <taxon>Hydroidolina</taxon>
        <taxon>Anthoathecata</taxon>
        <taxon>Aplanulata</taxon>
        <taxon>Hydridae</taxon>
        <taxon>Hydra</taxon>
    </lineage>
</organism>
<dbReference type="Gene3D" id="1.10.287.450">
    <property type="entry name" value="Helix hairpin bin"/>
    <property type="match status" value="1"/>
</dbReference>
<keyword evidence="2" id="KW-0227">DNA damage</keyword>
<protein>
    <recommendedName>
        <fullName evidence="7">Non-homologous end-joining factor 1</fullName>
    </recommendedName>
</protein>
<evidence type="ECO:0000256" key="5">
    <source>
        <dbReference type="ARBA" id="ARBA00023242"/>
    </source>
</evidence>
<evidence type="ECO:0000259" key="9">
    <source>
        <dbReference type="Pfam" id="PF09302"/>
    </source>
</evidence>
<dbReference type="Proteomes" id="UP001652625">
    <property type="component" value="Chromosome 11"/>
</dbReference>
<dbReference type="InterPro" id="IPR053829">
    <property type="entry name" value="XLF-like_CC"/>
</dbReference>
<evidence type="ECO:0000256" key="2">
    <source>
        <dbReference type="ARBA" id="ARBA00022763"/>
    </source>
</evidence>
<dbReference type="InterPro" id="IPR052287">
    <property type="entry name" value="NHEJ_factor"/>
</dbReference>
<evidence type="ECO:0000256" key="8">
    <source>
        <dbReference type="SAM" id="MobiDB-lite"/>
    </source>
</evidence>
<keyword evidence="5" id="KW-0539">Nucleus</keyword>
<proteinExistence type="inferred from homology"/>
<keyword evidence="3" id="KW-0238">DNA-binding</keyword>
<feature type="domain" description="XLF-like coiled-coil region" evidence="10">
    <location>
        <begin position="133"/>
        <end position="175"/>
    </location>
</feature>
<feature type="compositionally biased region" description="Basic residues" evidence="8">
    <location>
        <begin position="286"/>
        <end position="296"/>
    </location>
</feature>
<reference evidence="12" key="1">
    <citation type="submission" date="2025-08" db="UniProtKB">
        <authorList>
            <consortium name="RefSeq"/>
        </authorList>
    </citation>
    <scope>IDENTIFICATION</scope>
</reference>
<comment type="similarity">
    <text evidence="6">Belongs to the XRCC4-XLF family. XLF subfamily.</text>
</comment>
<keyword evidence="11" id="KW-1185">Reference proteome</keyword>
<name>A0ABM4CYS3_HYDVU</name>
<sequence>MSETIQNTKKYDSISIQPWVYVNCHSGEQLLLKTCFKKETLSYCVMCYFNSVVWEEEIIGNDFLKKCKIFNPNIETTPAKLFTYLESCYNSCVFSLQLKVLLQNDMLEISFKCKLQAGIPFYWTFMMERSSHEKISNQLVTPLLLMVSELSRKQGELSELLKKKDKEIQDYKLQGSQVSKQHLETTPFDETSFNNAWSCDISSQRKHLSIIDKPNLKELYKNVMINSHVESESDCKVIPSNGIQVFEYHDSLSSTSSVIKELGLEEIEKERREAREKRLQDEVDRKSKKKKRKIKI</sequence>
<dbReference type="PANTHER" id="PTHR32235:SF1">
    <property type="entry name" value="NON-HOMOLOGOUS END-JOINING FACTOR 1"/>
    <property type="match status" value="1"/>
</dbReference>
<dbReference type="Pfam" id="PF21928">
    <property type="entry name" value="XLF_CC"/>
    <property type="match status" value="1"/>
</dbReference>
<keyword evidence="4" id="KW-0234">DNA repair</keyword>
<comment type="subcellular location">
    <subcellularLocation>
        <location evidence="1">Nucleus</location>
    </subcellularLocation>
</comment>
<evidence type="ECO:0000256" key="7">
    <source>
        <dbReference type="ARBA" id="ARBA00044529"/>
    </source>
</evidence>
<dbReference type="InterPro" id="IPR015381">
    <property type="entry name" value="XLF-like_N"/>
</dbReference>